<reference evidence="4" key="1">
    <citation type="journal article" date="2019" name="Int. J. Syst. Evol. Microbiol.">
        <title>The Global Catalogue of Microorganisms (GCM) 10K type strain sequencing project: providing services to taxonomists for standard genome sequencing and annotation.</title>
        <authorList>
            <consortium name="The Broad Institute Genomics Platform"/>
            <consortium name="The Broad Institute Genome Sequencing Center for Infectious Disease"/>
            <person name="Wu L."/>
            <person name="Ma J."/>
        </authorList>
    </citation>
    <scope>NUCLEOTIDE SEQUENCE [LARGE SCALE GENOMIC DNA]</scope>
    <source>
        <strain evidence="4">CGMCC 4.7144</strain>
    </source>
</reference>
<organism evidence="3 4">
    <name type="scientific">Micromonospora vulcania</name>
    <dbReference type="NCBI Taxonomy" id="1441873"/>
    <lineage>
        <taxon>Bacteria</taxon>
        <taxon>Bacillati</taxon>
        <taxon>Actinomycetota</taxon>
        <taxon>Actinomycetes</taxon>
        <taxon>Micromonosporales</taxon>
        <taxon>Micromonosporaceae</taxon>
        <taxon>Micromonospora</taxon>
    </lineage>
</organism>
<name>A0ABW1H2S5_9ACTN</name>
<evidence type="ECO:0000313" key="3">
    <source>
        <dbReference type="EMBL" id="MFC5922920.1"/>
    </source>
</evidence>
<keyword evidence="2" id="KW-0812">Transmembrane</keyword>
<evidence type="ECO:0000313" key="4">
    <source>
        <dbReference type="Proteomes" id="UP001596226"/>
    </source>
</evidence>
<evidence type="ECO:0000256" key="2">
    <source>
        <dbReference type="SAM" id="Phobius"/>
    </source>
</evidence>
<sequence length="231" mass="26259">MGRRERLYRNTAKQRRNYVFCGLFGALAWGAALVVKGNPDHLYHDRALLFEFFGAVMVVFALIALFTLRWPFLIEVDRVGLTFRLRGSTTRLPWESVEALTVVKVGETWESPNLDVRLAPGVRLRGRFASKQDGRHTYTLLSLGDFTVAPEEVIAVLQRYGEGRVDAQEYLQFRAARRAVARYMRGDGLQADPYLTDYMAEQRRVEVEEPGAPDAGPGHGRVRRRSVEQAD</sequence>
<dbReference type="EMBL" id="JBHSQS010000003">
    <property type="protein sequence ID" value="MFC5922920.1"/>
    <property type="molecule type" value="Genomic_DNA"/>
</dbReference>
<keyword evidence="2" id="KW-0472">Membrane</keyword>
<feature type="region of interest" description="Disordered" evidence="1">
    <location>
        <begin position="205"/>
        <end position="231"/>
    </location>
</feature>
<keyword evidence="2" id="KW-1133">Transmembrane helix</keyword>
<dbReference type="RefSeq" id="WP_377506655.1">
    <property type="nucleotide sequence ID" value="NZ_JBHSQS010000003.1"/>
</dbReference>
<gene>
    <name evidence="3" type="ORF">ACFQGL_06145</name>
</gene>
<protein>
    <recommendedName>
        <fullName evidence="5">PH domain-containing protein</fullName>
    </recommendedName>
</protein>
<evidence type="ECO:0008006" key="5">
    <source>
        <dbReference type="Google" id="ProtNLM"/>
    </source>
</evidence>
<proteinExistence type="predicted"/>
<comment type="caution">
    <text evidence="3">The sequence shown here is derived from an EMBL/GenBank/DDBJ whole genome shotgun (WGS) entry which is preliminary data.</text>
</comment>
<evidence type="ECO:0000256" key="1">
    <source>
        <dbReference type="SAM" id="MobiDB-lite"/>
    </source>
</evidence>
<keyword evidence="4" id="KW-1185">Reference proteome</keyword>
<dbReference type="Proteomes" id="UP001596226">
    <property type="component" value="Unassembled WGS sequence"/>
</dbReference>
<accession>A0ABW1H2S5</accession>
<feature type="transmembrane region" description="Helical" evidence="2">
    <location>
        <begin position="18"/>
        <end position="35"/>
    </location>
</feature>
<feature type="transmembrane region" description="Helical" evidence="2">
    <location>
        <begin position="47"/>
        <end position="68"/>
    </location>
</feature>